<gene>
    <name evidence="1" type="ORF">BCF46_1702</name>
</gene>
<accession>A0A497WRV2</accession>
<dbReference type="RefSeq" id="WP_121023245.1">
    <property type="nucleotide sequence ID" value="NZ_RCCE01000002.1"/>
</dbReference>
<sequence>MVQRRAVNRADKELQPENLPTLYKTLIPLTAERHAGYFLSQERSYEYAADTNAIPITADEFPQAMRNYPIVLAGSDAPTPVALVGFSAGKNDYVQKDGSWAKDAYVPAYLRRYPFAYVREAKDVERNILCADLSSMIFSTHGEEDRALFKDGKPSQVLTNVMDFSNRYEMALQRTRAAMEEAKTLDLIDASSVTITRNGKTLKVEGFHIISEEKLRKLPDDVLAGLARRGILNLFAAHHLSLTNFTSFGEM</sequence>
<organism evidence="1 2">
    <name type="scientific">Litoreibacter meonggei</name>
    <dbReference type="NCBI Taxonomy" id="1049199"/>
    <lineage>
        <taxon>Bacteria</taxon>
        <taxon>Pseudomonadati</taxon>
        <taxon>Pseudomonadota</taxon>
        <taxon>Alphaproteobacteria</taxon>
        <taxon>Rhodobacterales</taxon>
        <taxon>Roseobacteraceae</taxon>
        <taxon>Litoreibacter</taxon>
    </lineage>
</organism>
<dbReference type="Pfam" id="PF07277">
    <property type="entry name" value="SapC"/>
    <property type="match status" value="1"/>
</dbReference>
<reference evidence="1 2" key="1">
    <citation type="submission" date="2018-10" db="EMBL/GenBank/DDBJ databases">
        <title>Genomic Encyclopedia of Archaeal and Bacterial Type Strains, Phase II (KMG-II): from individual species to whole genera.</title>
        <authorList>
            <person name="Goeker M."/>
        </authorList>
    </citation>
    <scope>NUCLEOTIDE SEQUENCE [LARGE SCALE GENOMIC DNA]</scope>
    <source>
        <strain evidence="1 2">DSM 29466</strain>
    </source>
</reference>
<protein>
    <submittedName>
        <fullName evidence="1">SapC protein</fullName>
    </submittedName>
</protein>
<evidence type="ECO:0000313" key="1">
    <source>
        <dbReference type="EMBL" id="RLJ59551.1"/>
    </source>
</evidence>
<evidence type="ECO:0000313" key="2">
    <source>
        <dbReference type="Proteomes" id="UP000269157"/>
    </source>
</evidence>
<dbReference type="EMBL" id="RCCE01000002">
    <property type="protein sequence ID" value="RLJ59551.1"/>
    <property type="molecule type" value="Genomic_DNA"/>
</dbReference>
<name>A0A497WRV2_9RHOB</name>
<proteinExistence type="predicted"/>
<dbReference type="AlphaFoldDB" id="A0A497WRV2"/>
<keyword evidence="2" id="KW-1185">Reference proteome</keyword>
<dbReference type="InterPro" id="IPR010836">
    <property type="entry name" value="SapC"/>
</dbReference>
<dbReference type="Proteomes" id="UP000269157">
    <property type="component" value="Unassembled WGS sequence"/>
</dbReference>
<comment type="caution">
    <text evidence="1">The sequence shown here is derived from an EMBL/GenBank/DDBJ whole genome shotgun (WGS) entry which is preliminary data.</text>
</comment>
<dbReference type="OrthoDB" id="9806524at2"/>